<reference evidence="3" key="1">
    <citation type="submission" date="2018-05" db="EMBL/GenBank/DDBJ databases">
        <title>Genome Sequencing of selected type strains of the family Eggerthellaceae.</title>
        <authorList>
            <person name="Danylec N."/>
            <person name="Stoll D.A."/>
            <person name="Doetsch A."/>
            <person name="Huch M."/>
        </authorList>
    </citation>
    <scope>NUCLEOTIDE SEQUENCE [LARGE SCALE GENOMIC DNA]</scope>
    <source>
        <strain evidence="3">DSM 16106</strain>
    </source>
</reference>
<comment type="caution">
    <text evidence="2">The sequence shown here is derived from an EMBL/GenBank/DDBJ whole genome shotgun (WGS) entry which is preliminary data.</text>
</comment>
<evidence type="ECO:0000313" key="2">
    <source>
        <dbReference type="EMBL" id="RNL38884.1"/>
    </source>
</evidence>
<accession>A0A3N0AWD2</accession>
<evidence type="ECO:0000313" key="3">
    <source>
        <dbReference type="Proteomes" id="UP000278632"/>
    </source>
</evidence>
<sequence length="229" mass="22875">MAAAGGLAAGAGPMVALAGSSATTAAAVLAASAAFAAATATALVLDKAVSAMPSGLKAASSSFGSLADSATGSVSKAEAAVRSGLRRIQSEVSGMRLQLPRIEVGALPHFTLSGSFSPETGSVPRVGVNWYGRGGVFSGASVIGVGERGPEAVVPLSSRRMEPFASAVADNMGGVTQADLYDAIVSAIESTRANEPVPVYLDGREVTDRLAPRFGARLGSIEGRRARGL</sequence>
<organism evidence="2 3">
    <name type="scientific">Paraeggerthella hongkongensis</name>
    <dbReference type="NCBI Taxonomy" id="230658"/>
    <lineage>
        <taxon>Bacteria</taxon>
        <taxon>Bacillati</taxon>
        <taxon>Actinomycetota</taxon>
        <taxon>Coriobacteriia</taxon>
        <taxon>Eggerthellales</taxon>
        <taxon>Eggerthellaceae</taxon>
        <taxon>Paraeggerthella</taxon>
    </lineage>
</organism>
<evidence type="ECO:0000256" key="1">
    <source>
        <dbReference type="SAM" id="SignalP"/>
    </source>
</evidence>
<name>A0A3N0AWD2_9ACTN</name>
<keyword evidence="1" id="KW-0732">Signal</keyword>
<keyword evidence="3" id="KW-1185">Reference proteome</keyword>
<gene>
    <name evidence="2" type="ORF">DMP08_11550</name>
</gene>
<proteinExistence type="predicted"/>
<dbReference type="AlphaFoldDB" id="A0A3N0AWD2"/>
<dbReference type="Proteomes" id="UP000278632">
    <property type="component" value="Unassembled WGS sequence"/>
</dbReference>
<protein>
    <submittedName>
        <fullName evidence="2">Uncharacterized protein</fullName>
    </submittedName>
</protein>
<feature type="chain" id="PRO_5017943104" evidence="1">
    <location>
        <begin position="37"/>
        <end position="229"/>
    </location>
</feature>
<dbReference type="EMBL" id="QICD01000035">
    <property type="protein sequence ID" value="RNL38884.1"/>
    <property type="molecule type" value="Genomic_DNA"/>
</dbReference>
<feature type="signal peptide" evidence="1">
    <location>
        <begin position="1"/>
        <end position="36"/>
    </location>
</feature>